<reference evidence="26 41" key="8">
    <citation type="submission" date="2018-08" db="EMBL/GenBank/DDBJ databases">
        <authorList>
            <person name="Fokvardsen B D."/>
            <person name="Norman A."/>
        </authorList>
    </citation>
    <scope>NUCLEOTIDE SEQUENCE [LARGE SCALE GENOMIC DNA]</scope>
    <source>
        <strain evidence="26 41">DKC2</strain>
    </source>
</reference>
<evidence type="ECO:0000313" key="18">
    <source>
        <dbReference type="EMBL" id="CNV34800.1"/>
    </source>
</evidence>
<dbReference type="EMBL" id="CSAD01000121">
    <property type="protein sequence ID" value="COV16467.1"/>
    <property type="molecule type" value="Genomic_DNA"/>
</dbReference>
<reference evidence="24 39" key="6">
    <citation type="submission" date="2017-02" db="EMBL/GenBank/DDBJ databases">
        <title>Protein polymorphisms may explain contrasting epidemiological fitness of two variants of a multidrug-resistant Mycobacterium tuberculosis strain.</title>
        <authorList>
            <person name="Bigi M.M."/>
            <person name="Lopez B."/>
            <person name="Blanco F.C."/>
            <person name="Sasiain M.C."/>
            <person name="De La Barrera S."/>
            <person name="Ritacco V."/>
            <person name="Bigi F."/>
            <person name="Soria M.A."/>
        </authorList>
    </citation>
    <scope>NUCLEOTIDE SEQUENCE [LARGE SCALE GENOMIC DNA]</scope>
    <source>
        <strain evidence="24 39">6548</strain>
    </source>
</reference>
<dbReference type="GO" id="GO:0046872">
    <property type="term" value="F:metal ion binding"/>
    <property type="evidence" value="ECO:0007669"/>
    <property type="project" value="UniProtKB-KW"/>
</dbReference>
<dbReference type="EMBL" id="CFOE01000362">
    <property type="protein sequence ID" value="CFE40721.1"/>
    <property type="molecule type" value="Genomic_DNA"/>
</dbReference>
<dbReference type="EMBL" id="CQQC01000698">
    <property type="protein sequence ID" value="CNV34800.1"/>
    <property type="molecule type" value="Genomic_DNA"/>
</dbReference>
<evidence type="ECO:0000313" key="34">
    <source>
        <dbReference type="Proteomes" id="UP000048600"/>
    </source>
</evidence>
<dbReference type="EMBL" id="JAGIZI010000015">
    <property type="protein sequence ID" value="MBP0683682.1"/>
    <property type="molecule type" value="Genomic_DNA"/>
</dbReference>
<evidence type="ECO:0000313" key="13">
    <source>
        <dbReference type="EMBL" id="CFR67676.1"/>
    </source>
</evidence>
<keyword evidence="6 10" id="KW-0407">Ion channel</keyword>
<evidence type="ECO:0000313" key="42">
    <source>
        <dbReference type="Proteomes" id="UP000671119"/>
    </source>
</evidence>
<evidence type="ECO:0000256" key="4">
    <source>
        <dbReference type="ARBA" id="ARBA00022989"/>
    </source>
</evidence>
<dbReference type="GO" id="GO:0005886">
    <property type="term" value="C:plasma membrane"/>
    <property type="evidence" value="ECO:0007669"/>
    <property type="project" value="UniProtKB-SubCell"/>
</dbReference>
<evidence type="ECO:0000313" key="12">
    <source>
        <dbReference type="EMBL" id="CFE83441.1"/>
    </source>
</evidence>
<evidence type="ECO:0000256" key="3">
    <source>
        <dbReference type="ARBA" id="ARBA00022692"/>
    </source>
</evidence>
<evidence type="ECO:0000313" key="20">
    <source>
        <dbReference type="EMBL" id="COV65674.1"/>
    </source>
</evidence>
<evidence type="ECO:0000313" key="15">
    <source>
        <dbReference type="EMBL" id="CKR66105.1"/>
    </source>
</evidence>
<comment type="subcellular location">
    <subcellularLocation>
        <location evidence="1 10">Cell membrane</location>
        <topology evidence="1 10">Multi-pass membrane protein</topology>
    </subcellularLocation>
</comment>
<evidence type="ECO:0000256" key="8">
    <source>
        <dbReference type="ARBA" id="ARBA00035585"/>
    </source>
</evidence>
<keyword evidence="2 10" id="KW-1003">Cell membrane</keyword>
<reference evidence="20" key="3">
    <citation type="submission" date="2015-03" db="EMBL/GenBank/DDBJ databases">
        <authorList>
            <person name="Murphy D."/>
        </authorList>
    </citation>
    <scope>NUCLEOTIDE SEQUENCE [LARGE SCALE GENOMIC DNA]</scope>
    <source>
        <strain evidence="20">K00500041</strain>
    </source>
</reference>
<dbReference type="Proteomes" id="UP000048948">
    <property type="component" value="Unassembled WGS sequence"/>
</dbReference>
<name>A0A045GQP8_MYCTX</name>
<dbReference type="Proteomes" id="UP000048289">
    <property type="component" value="Unassembled WGS sequence"/>
</dbReference>
<dbReference type="Proteomes" id="UP000189452">
    <property type="component" value="Chromosome"/>
</dbReference>
<dbReference type="HAMAP" id="MF_00454">
    <property type="entry name" value="FluC"/>
    <property type="match status" value="1"/>
</dbReference>
<dbReference type="Proteomes" id="UP000671119">
    <property type="component" value="Unassembled WGS sequence"/>
</dbReference>
<dbReference type="PATRIC" id="fig|1773.206.peg.517"/>
<protein>
    <recommendedName>
        <fullName evidence="10">Fluoride-specific ion channel FluC</fullName>
    </recommendedName>
</protein>
<feature type="transmembrane region" description="Helical" evidence="10">
    <location>
        <begin position="72"/>
        <end position="89"/>
    </location>
</feature>
<feature type="binding site" evidence="10">
    <location>
        <position position="79"/>
    </location>
    <ligand>
        <name>Na(+)</name>
        <dbReference type="ChEBI" id="CHEBI:29101"/>
        <note>structural</note>
    </ligand>
</feature>
<gene>
    <name evidence="13" type="primary">ccrB_2</name>
    <name evidence="15" type="synonym">ccrB_1</name>
    <name evidence="10 23" type="synonym">crcB</name>
    <name evidence="24" type="synonym">crcB_1</name>
    <name evidence="10" type="synonym">fluC</name>
    <name evidence="24" type="ORF">A4S10_03201</name>
    <name evidence="26" type="ORF">DKC2_3260</name>
    <name evidence="25" type="ORF">DSJ38_10090</name>
    <name evidence="13" type="ORF">ERS007657_00546</name>
    <name evidence="18" type="ORF">ERS007661_02129</name>
    <name evidence="19" type="ORF">ERS007679_01197</name>
    <name evidence="11" type="ORF">ERS007681_02617</name>
    <name evidence="12" type="ORF">ERS007688_04437</name>
    <name evidence="20" type="ORF">ERS007703_01807</name>
    <name evidence="21" type="ORF">ERS007720_01713</name>
    <name evidence="22" type="ORF">ERS007741_01969</name>
    <name evidence="16" type="ORF">ERS027646_00954</name>
    <name evidence="14" type="ORF">ERS027659_01288</name>
    <name evidence="15" type="ORF">ERS027661_01851</name>
    <name evidence="17" type="ORF">ERS094118_02479</name>
    <name evidence="23" type="ORF">J8J21_11190</name>
</gene>
<dbReference type="NCBIfam" id="NF010812">
    <property type="entry name" value="PRK14216.1"/>
    <property type="match status" value="1"/>
</dbReference>
<evidence type="ECO:0000313" key="21">
    <source>
        <dbReference type="EMBL" id="COW10811.1"/>
    </source>
</evidence>
<evidence type="ECO:0000313" key="14">
    <source>
        <dbReference type="EMBL" id="CKR38813.1"/>
    </source>
</evidence>
<dbReference type="Proteomes" id="UP000039217">
    <property type="component" value="Unassembled WGS sequence"/>
</dbReference>
<evidence type="ECO:0000313" key="38">
    <source>
        <dbReference type="Proteomes" id="UP000050164"/>
    </source>
</evidence>
<evidence type="ECO:0000313" key="33">
    <source>
        <dbReference type="Proteomes" id="UP000048289"/>
    </source>
</evidence>
<accession>A0A045GQP8</accession>
<dbReference type="Proteomes" id="UP000048600">
    <property type="component" value="Unassembled WGS sequence"/>
</dbReference>
<dbReference type="Proteomes" id="UP000045842">
    <property type="component" value="Unassembled WGS sequence"/>
</dbReference>
<keyword evidence="5 10" id="KW-0472">Membrane</keyword>
<dbReference type="AlphaFoldDB" id="A0A045GQP8"/>
<dbReference type="RefSeq" id="WP_003416045.1">
    <property type="nucleotide sequence ID" value="NZ_AP017901.1"/>
</dbReference>
<dbReference type="EMBL" id="CNGE01000118">
    <property type="protein sequence ID" value="CKR92815.1"/>
    <property type="molecule type" value="Genomic_DNA"/>
</dbReference>
<reference evidence="27 28" key="1">
    <citation type="submission" date="2015-03" db="EMBL/GenBank/DDBJ databases">
        <authorList>
            <consortium name="Pathogen Informatics"/>
        </authorList>
    </citation>
    <scope>NUCLEOTIDE SEQUENCE [LARGE SCALE GENOMIC DNA]</scope>
    <source>
        <strain evidence="16 35">Bir 172</strain>
        <strain evidence="14 38">Bir 185</strain>
        <strain evidence="15 36">Bir 187</strain>
        <strain evidence="13 31">C09601061</strain>
        <strain evidence="18 28">D00501624</strain>
        <strain evidence="19 30">G09801536</strain>
        <strain evidence="11 33">G09901357</strain>
        <strain evidence="12 32">H09601792</strain>
        <strain evidence="27">K00500041</strain>
        <strain evidence="21 29">M09401471</strain>
        <strain evidence="22 34">P00601463</strain>
    </source>
</reference>
<dbReference type="EMBL" id="CSAE01000169">
    <property type="protein sequence ID" value="COV65674.1"/>
    <property type="molecule type" value="Genomic_DNA"/>
</dbReference>
<dbReference type="SMR" id="A0A045GQP8"/>
<dbReference type="Proteomes" id="UP000256381">
    <property type="component" value="Unassembled WGS sequence"/>
</dbReference>
<evidence type="ECO:0000313" key="16">
    <source>
        <dbReference type="EMBL" id="CKR92815.1"/>
    </source>
</evidence>
<evidence type="ECO:0000313" key="41">
    <source>
        <dbReference type="Proteomes" id="UP000300237"/>
    </source>
</evidence>
<reference evidence="25" key="7">
    <citation type="submission" date="2018-07" db="EMBL/GenBank/DDBJ databases">
        <authorList>
            <person name="Shah S."/>
            <person name="Brown T."/>
            <person name="Auld S."/>
            <person name="Bratton K."/>
            <person name="Narechania A."/>
            <person name="Mathema B."/>
            <person name="Gandhi N."/>
        </authorList>
    </citation>
    <scope>NUCLEOTIDE SEQUENCE</scope>
    <source>
        <strain evidence="25">32301_S10</strain>
    </source>
</reference>
<feature type="transmembrane region" description="Helical" evidence="10">
    <location>
        <begin position="101"/>
        <end position="125"/>
    </location>
</feature>
<dbReference type="EMBL" id="CNFU01000344">
    <property type="protein sequence ID" value="CKR66105.1"/>
    <property type="molecule type" value="Genomic_DNA"/>
</dbReference>
<dbReference type="EMBL" id="CNFT01000227">
    <property type="protein sequence ID" value="CKR38813.1"/>
    <property type="molecule type" value="Genomic_DNA"/>
</dbReference>
<dbReference type="Proteomes" id="UP000044938">
    <property type="component" value="Unassembled WGS sequence"/>
</dbReference>
<evidence type="ECO:0000256" key="2">
    <source>
        <dbReference type="ARBA" id="ARBA00022475"/>
    </source>
</evidence>
<dbReference type="PANTHER" id="PTHR28259">
    <property type="entry name" value="FLUORIDE EXPORT PROTEIN 1-RELATED"/>
    <property type="match status" value="1"/>
</dbReference>
<keyword evidence="10" id="KW-0406">Ion transport</keyword>
<dbReference type="GeneID" id="45427063"/>
<sequence length="132" mass="14301">MPNHDYRELAAVFAGGALGALARAALSALAIPDPARWPWPTFTVNVVGAFLVGYFTTRLLERLPLSSYRRPLLGTGLCGGLTTFSTMQVETISMIEHGHWGLAAAYSVVSITLGLLAVHLATVLVRRVRIRR</sequence>
<keyword evidence="4 10" id="KW-1133">Transmembrane helix</keyword>
<feature type="binding site" evidence="10">
    <location>
        <position position="82"/>
    </location>
    <ligand>
        <name>Na(+)</name>
        <dbReference type="ChEBI" id="CHEBI:29101"/>
        <note>structural</note>
    </ligand>
</feature>
<dbReference type="EMBL" id="CFOH01001330">
    <property type="protein sequence ID" value="CFE83441.1"/>
    <property type="molecule type" value="Genomic_DNA"/>
</dbReference>
<evidence type="ECO:0000313" key="25">
    <source>
        <dbReference type="EMBL" id="REQ52543.1"/>
    </source>
</evidence>
<keyword evidence="10" id="KW-0915">Sodium</keyword>
<dbReference type="EMBL" id="LWDQ01000001">
    <property type="protein sequence ID" value="OMH61013.1"/>
    <property type="molecule type" value="Genomic_DNA"/>
</dbReference>
<evidence type="ECO:0000313" key="36">
    <source>
        <dbReference type="Proteomes" id="UP000049023"/>
    </source>
</evidence>
<evidence type="ECO:0000313" key="28">
    <source>
        <dbReference type="Proteomes" id="UP000039217"/>
    </source>
</evidence>
<evidence type="ECO:0000313" key="37">
    <source>
        <dbReference type="Proteomes" id="UP000050139"/>
    </source>
</evidence>
<dbReference type="EMBL" id="CGCX01000121">
    <property type="protein sequence ID" value="CFR67676.1"/>
    <property type="molecule type" value="Genomic_DNA"/>
</dbReference>
<dbReference type="Proteomes" id="UP000050139">
    <property type="component" value="Unassembled WGS sequence"/>
</dbReference>
<dbReference type="Proteomes" id="UP000049023">
    <property type="component" value="Unassembled WGS sequence"/>
</dbReference>
<evidence type="ECO:0000313" key="32">
    <source>
        <dbReference type="Proteomes" id="UP000046947"/>
    </source>
</evidence>
<reference evidence="25 40" key="5">
    <citation type="journal article" date="2017" name="N. Engl. J. Med.">
        <title>Transmission of Extensively Drug-Resistant Tuberculosis in South Africa.</title>
        <authorList>
            <person name="Shah N.S."/>
            <person name="Auld S.C."/>
            <person name="Brust J.C."/>
            <person name="Mathema B."/>
            <person name="Ismail N."/>
            <person name="Moodley P."/>
            <person name="Mlisana K."/>
            <person name="Allana S."/>
            <person name="Campbell A."/>
            <person name="Mthiyane T."/>
            <person name="Morris N."/>
            <person name="Mpangase P."/>
            <person name="van der Meulen H."/>
            <person name="Omar S.V."/>
            <person name="Brown T.S."/>
            <person name="Narechania A."/>
            <person name="Shaskina E."/>
            <person name="Kapwata T."/>
            <person name="Kreiswirth B."/>
            <person name="Gandhi N.R."/>
        </authorList>
    </citation>
    <scope>NUCLEOTIDE SEQUENCE [LARGE SCALE GENOMIC DNA]</scope>
    <source>
        <strain evidence="25 40">32301_S10</strain>
    </source>
</reference>
<dbReference type="GO" id="GO:0062054">
    <property type="term" value="F:fluoride channel activity"/>
    <property type="evidence" value="ECO:0007669"/>
    <property type="project" value="UniProtKB-UniRule"/>
</dbReference>
<evidence type="ECO:0000313" key="17">
    <source>
        <dbReference type="EMBL" id="CLW39706.1"/>
    </source>
</evidence>
<dbReference type="Proteomes" id="UP000050164">
    <property type="component" value="Unassembled WGS sequence"/>
</dbReference>
<evidence type="ECO:0000313" key="19">
    <source>
        <dbReference type="EMBL" id="COV16467.1"/>
    </source>
</evidence>
<evidence type="ECO:0000313" key="27">
    <source>
        <dbReference type="Proteomes" id="UP000038802"/>
    </source>
</evidence>
<reference evidence="23 42" key="9">
    <citation type="submission" date="2021-03" db="EMBL/GenBank/DDBJ databases">
        <title>Whole Genome Sequencing of Mycobacterium tuberculosis clinical isolates from Arunachal Pradesh, India.</title>
        <authorList>
            <person name="Singh S."/>
            <person name="Mudliar S.R."/>
            <person name="Kulsum U."/>
            <person name="Rufai S.B."/>
            <person name="Singh P.K."/>
            <person name="Umpo M."/>
            <person name="Nyori M."/>
        </authorList>
    </citation>
    <scope>NUCLEOTIDE SEQUENCE [LARGE SCALE GENOMIC DNA]</scope>
    <source>
        <strain evidence="23 42">OMICS/BPL/0142/20/SP</strain>
    </source>
</reference>
<dbReference type="EMBL" id="CHKL01000197">
    <property type="protein sequence ID" value="COW25448.1"/>
    <property type="molecule type" value="Genomic_DNA"/>
</dbReference>
<dbReference type="Proteomes" id="UP000046947">
    <property type="component" value="Unassembled WGS sequence"/>
</dbReference>
<evidence type="ECO:0000256" key="1">
    <source>
        <dbReference type="ARBA" id="ARBA00004651"/>
    </source>
</evidence>
<dbReference type="GO" id="GO:0140114">
    <property type="term" value="P:cellular detoxification of fluoride"/>
    <property type="evidence" value="ECO:0007669"/>
    <property type="project" value="UniProtKB-UniRule"/>
</dbReference>
<dbReference type="Proteomes" id="UP000038802">
    <property type="component" value="Unassembled WGS sequence"/>
</dbReference>
<reference evidence="24 39" key="4">
    <citation type="submission" date="2016-04" db="EMBL/GenBank/DDBJ databases">
        <authorList>
            <person name="Bigi M."/>
            <person name="Bigi F."/>
            <person name="Soria M.A."/>
        </authorList>
    </citation>
    <scope>NUCLEOTIDE SEQUENCE [LARGE SCALE GENOMIC DNA]</scope>
    <source>
        <strain evidence="24 39">6548</strain>
    </source>
</reference>
<feature type="transmembrane region" description="Helical" evidence="10">
    <location>
        <begin position="40"/>
        <end position="60"/>
    </location>
</feature>
<evidence type="ECO:0000313" key="30">
    <source>
        <dbReference type="Proteomes" id="UP000045842"/>
    </source>
</evidence>
<dbReference type="STRING" id="115862.BBG46_16010"/>
<evidence type="ECO:0000256" key="9">
    <source>
        <dbReference type="ARBA" id="ARBA00049940"/>
    </source>
</evidence>
<keyword evidence="10" id="KW-0813">Transport</keyword>
<evidence type="ECO:0000256" key="10">
    <source>
        <dbReference type="HAMAP-Rule" id="MF_00454"/>
    </source>
</evidence>
<evidence type="ECO:0000313" key="24">
    <source>
        <dbReference type="EMBL" id="OMH61013.1"/>
    </source>
</evidence>
<reference evidence="17 37" key="2">
    <citation type="submission" date="2015-03" db="EMBL/GenBank/DDBJ databases">
        <authorList>
            <consortium name="Pathogen Informatics"/>
            <person name="Murphy D."/>
        </authorList>
    </citation>
    <scope>NUCLEOTIDE SEQUENCE [LARGE SCALE GENOMIC DNA]</scope>
    <source>
        <strain evidence="17 37">0268S</strain>
    </source>
</reference>
<evidence type="ECO:0000313" key="23">
    <source>
        <dbReference type="EMBL" id="MBP0683682.1"/>
    </source>
</evidence>
<dbReference type="Pfam" id="PF02537">
    <property type="entry name" value="CRCB"/>
    <property type="match status" value="1"/>
</dbReference>
<evidence type="ECO:0000313" key="26">
    <source>
        <dbReference type="EMBL" id="VCU51355.1"/>
    </source>
</evidence>
<proteinExistence type="inferred from homology"/>
<evidence type="ECO:0000313" key="29">
    <source>
        <dbReference type="Proteomes" id="UP000044938"/>
    </source>
</evidence>
<evidence type="ECO:0000256" key="6">
    <source>
        <dbReference type="ARBA" id="ARBA00023303"/>
    </source>
</evidence>
<comment type="function">
    <text evidence="9 10">Fluoride-specific ion channel. Important for reducing fluoride concentration in the cell, thus reducing its toxicity.</text>
</comment>
<dbReference type="Proteomes" id="UP000300237">
    <property type="component" value="Chromosome"/>
</dbReference>
<evidence type="ECO:0000313" key="22">
    <source>
        <dbReference type="EMBL" id="COW25448.1"/>
    </source>
</evidence>
<evidence type="ECO:0000313" key="31">
    <source>
        <dbReference type="Proteomes" id="UP000046680"/>
    </source>
</evidence>
<dbReference type="PANTHER" id="PTHR28259:SF1">
    <property type="entry name" value="FLUORIDE EXPORT PROTEIN 1-RELATED"/>
    <property type="match status" value="1"/>
</dbReference>
<evidence type="ECO:0000256" key="5">
    <source>
        <dbReference type="ARBA" id="ARBA00023136"/>
    </source>
</evidence>
<organism evidence="13 31">
    <name type="scientific">Mycobacterium tuberculosis</name>
    <dbReference type="NCBI Taxonomy" id="1773"/>
    <lineage>
        <taxon>Bacteria</taxon>
        <taxon>Bacillati</taxon>
        <taxon>Actinomycetota</taxon>
        <taxon>Actinomycetes</taxon>
        <taxon>Mycobacteriales</taxon>
        <taxon>Mycobacteriaceae</taxon>
        <taxon>Mycobacterium</taxon>
        <taxon>Mycobacterium tuberculosis complex</taxon>
    </lineage>
</organism>
<dbReference type="Proteomes" id="UP000046680">
    <property type="component" value="Unassembled WGS sequence"/>
</dbReference>
<dbReference type="EMBL" id="QTBD01000142">
    <property type="protein sequence ID" value="REQ52543.1"/>
    <property type="molecule type" value="Genomic_DNA"/>
</dbReference>
<comment type="activity regulation">
    <text evidence="10">Na(+) is not transported, but it plays an essential structural role and its presence is essential for fluoride channel function.</text>
</comment>
<comment type="catalytic activity">
    <reaction evidence="8">
        <text>fluoride(in) = fluoride(out)</text>
        <dbReference type="Rhea" id="RHEA:76159"/>
        <dbReference type="ChEBI" id="CHEBI:17051"/>
    </reaction>
    <physiologicalReaction direction="left-to-right" evidence="8">
        <dbReference type="Rhea" id="RHEA:76160"/>
    </physiologicalReaction>
</comment>
<dbReference type="OMA" id="FPWATFW"/>
<evidence type="ECO:0000313" key="40">
    <source>
        <dbReference type="Proteomes" id="UP000256381"/>
    </source>
</evidence>
<dbReference type="EMBL" id="LR027516">
    <property type="protein sequence ID" value="VCU51355.1"/>
    <property type="molecule type" value="Genomic_DNA"/>
</dbReference>
<dbReference type="EMBL" id="CSAJ01000182">
    <property type="protein sequence ID" value="COW10811.1"/>
    <property type="molecule type" value="Genomic_DNA"/>
</dbReference>
<keyword evidence="3 10" id="KW-0812">Transmembrane</keyword>
<evidence type="ECO:0000256" key="7">
    <source>
        <dbReference type="ARBA" id="ARBA00035120"/>
    </source>
</evidence>
<keyword evidence="10" id="KW-0479">Metal-binding</keyword>
<evidence type="ECO:0000313" key="39">
    <source>
        <dbReference type="Proteomes" id="UP000189452"/>
    </source>
</evidence>
<dbReference type="InterPro" id="IPR003691">
    <property type="entry name" value="FluC"/>
</dbReference>
<evidence type="ECO:0000313" key="35">
    <source>
        <dbReference type="Proteomes" id="UP000048948"/>
    </source>
</evidence>
<dbReference type="EMBL" id="COPH01000018">
    <property type="protein sequence ID" value="CLW39706.1"/>
    <property type="molecule type" value="Genomic_DNA"/>
</dbReference>
<comment type="similarity">
    <text evidence="7 10">Belongs to the fluoride channel Fluc/FEX (TC 1.A.43) family.</text>
</comment>
<evidence type="ECO:0000313" key="11">
    <source>
        <dbReference type="EMBL" id="CFE40721.1"/>
    </source>
</evidence>